<dbReference type="AlphaFoldDB" id="A0A7W7PEZ2"/>
<evidence type="ECO:0008006" key="3">
    <source>
        <dbReference type="Google" id="ProtNLM"/>
    </source>
</evidence>
<gene>
    <name evidence="1" type="ORF">FHS38_003231</name>
</gene>
<sequence length="277" mass="30647">MAESRSSDTTGKAWFHDIYNEPDPRAYFRRLGPLEYEIPHHAQDVFRRTRAERAAIGTDDGEGPVTVLDVCCSYGINAALLNHDVSLAELYHHYTGPEADSLTTTELIERDKEFYASRRRADASPAIGLDAADNAVRYALAVGLLDEAYAENLESASPSLLLQRALGRTGLITVTGGVGYVTHRTFEALLEWTRRPVWVSAFVLRTVPYEQVAASLEARGLTTRTDASRTYPQRLFTTVAEQSAAVERVLLAGDDPAGLEADGRYHTRLYESRPSLV</sequence>
<dbReference type="Proteomes" id="UP000556436">
    <property type="component" value="Unassembled WGS sequence"/>
</dbReference>
<proteinExistence type="predicted"/>
<name>A0A7W7PEZ2_STRNE</name>
<organism evidence="1 2">
    <name type="scientific">Streptomyces netropsis</name>
    <name type="common">Streptoverticillium netropsis</name>
    <dbReference type="NCBI Taxonomy" id="55404"/>
    <lineage>
        <taxon>Bacteria</taxon>
        <taxon>Bacillati</taxon>
        <taxon>Actinomycetota</taxon>
        <taxon>Actinomycetes</taxon>
        <taxon>Kitasatosporales</taxon>
        <taxon>Streptomycetaceae</taxon>
        <taxon>Streptomyces</taxon>
    </lineage>
</organism>
<protein>
    <recommendedName>
        <fullName evidence="3">Methyltransferase type 12</fullName>
    </recommendedName>
</protein>
<comment type="caution">
    <text evidence="1">The sequence shown here is derived from an EMBL/GenBank/DDBJ whole genome shotgun (WGS) entry which is preliminary data.</text>
</comment>
<evidence type="ECO:0000313" key="1">
    <source>
        <dbReference type="EMBL" id="MBB4887177.1"/>
    </source>
</evidence>
<dbReference type="RefSeq" id="WP_184734222.1">
    <property type="nucleotide sequence ID" value="NZ_BMRW01000002.1"/>
</dbReference>
<reference evidence="1 2" key="1">
    <citation type="submission" date="2020-08" db="EMBL/GenBank/DDBJ databases">
        <title>Genomic Encyclopedia of Type Strains, Phase III (KMG-III): the genomes of soil and plant-associated and newly described type strains.</title>
        <authorList>
            <person name="Whitman W."/>
        </authorList>
    </citation>
    <scope>NUCLEOTIDE SEQUENCE [LARGE SCALE GENOMIC DNA]</scope>
    <source>
        <strain evidence="1 2">CECT 3265</strain>
    </source>
</reference>
<keyword evidence="2" id="KW-1185">Reference proteome</keyword>
<evidence type="ECO:0000313" key="2">
    <source>
        <dbReference type="Proteomes" id="UP000556436"/>
    </source>
</evidence>
<dbReference type="EMBL" id="JACHJG010000006">
    <property type="protein sequence ID" value="MBB4887177.1"/>
    <property type="molecule type" value="Genomic_DNA"/>
</dbReference>
<accession>A0A7W7PEZ2</accession>